<evidence type="ECO:0000313" key="2">
    <source>
        <dbReference type="EMBL" id="KIJ06039.1"/>
    </source>
</evidence>
<reference evidence="3" key="2">
    <citation type="submission" date="2015-01" db="EMBL/GenBank/DDBJ databases">
        <title>Evolutionary Origins and Diversification of the Mycorrhizal Mutualists.</title>
        <authorList>
            <consortium name="DOE Joint Genome Institute"/>
            <consortium name="Mycorrhizal Genomics Consortium"/>
            <person name="Kohler A."/>
            <person name="Kuo A."/>
            <person name="Nagy L.G."/>
            <person name="Floudas D."/>
            <person name="Copeland A."/>
            <person name="Barry K.W."/>
            <person name="Cichocki N."/>
            <person name="Veneault-Fourrey C."/>
            <person name="LaButti K."/>
            <person name="Lindquist E.A."/>
            <person name="Lipzen A."/>
            <person name="Lundell T."/>
            <person name="Morin E."/>
            <person name="Murat C."/>
            <person name="Riley R."/>
            <person name="Ohm R."/>
            <person name="Sun H."/>
            <person name="Tunlid A."/>
            <person name="Henrissat B."/>
            <person name="Grigoriev I.V."/>
            <person name="Hibbett D.S."/>
            <person name="Martin F."/>
        </authorList>
    </citation>
    <scope>NUCLEOTIDE SEQUENCE [LARGE SCALE GENOMIC DNA]</scope>
    <source>
        <strain evidence="3">ATCC 200175</strain>
    </source>
</reference>
<feature type="region of interest" description="Disordered" evidence="1">
    <location>
        <begin position="46"/>
        <end position="83"/>
    </location>
</feature>
<reference evidence="2 3" key="1">
    <citation type="submission" date="2014-06" db="EMBL/GenBank/DDBJ databases">
        <authorList>
            <consortium name="DOE Joint Genome Institute"/>
            <person name="Kuo A."/>
            <person name="Kohler A."/>
            <person name="Nagy L.G."/>
            <person name="Floudas D."/>
            <person name="Copeland A."/>
            <person name="Barry K.W."/>
            <person name="Cichocki N."/>
            <person name="Veneault-Fourrey C."/>
            <person name="LaButti K."/>
            <person name="Lindquist E.A."/>
            <person name="Lipzen A."/>
            <person name="Lundell T."/>
            <person name="Morin E."/>
            <person name="Murat C."/>
            <person name="Sun H."/>
            <person name="Tunlid A."/>
            <person name="Henrissat B."/>
            <person name="Grigoriev I.V."/>
            <person name="Hibbett D.S."/>
            <person name="Martin F."/>
            <person name="Nordberg H.P."/>
            <person name="Cantor M.N."/>
            <person name="Hua S.X."/>
        </authorList>
    </citation>
    <scope>NUCLEOTIDE SEQUENCE [LARGE SCALE GENOMIC DNA]</scope>
    <source>
        <strain evidence="2 3">ATCC 200175</strain>
    </source>
</reference>
<evidence type="ECO:0000256" key="1">
    <source>
        <dbReference type="SAM" id="MobiDB-lite"/>
    </source>
</evidence>
<gene>
    <name evidence="2" type="ORF">PAXINDRAFT_20744</name>
</gene>
<dbReference type="HOGENOM" id="CLU_2543218_0_0_1"/>
<evidence type="ECO:0000313" key="3">
    <source>
        <dbReference type="Proteomes" id="UP000053647"/>
    </source>
</evidence>
<sequence>MSTQIIADKPFNVEKEAQKAAHEYLNKREEQGLERGGVVEQAAVKKAQDKAHEARAEKKKKGGPGITQPSLSPAEGRSNTMKR</sequence>
<dbReference type="AlphaFoldDB" id="A0A0C9SME6"/>
<feature type="compositionally biased region" description="Basic and acidic residues" evidence="1">
    <location>
        <begin position="46"/>
        <end position="56"/>
    </location>
</feature>
<dbReference type="Proteomes" id="UP000053647">
    <property type="component" value="Unassembled WGS sequence"/>
</dbReference>
<dbReference type="EMBL" id="KN820552">
    <property type="protein sequence ID" value="KIJ06039.1"/>
    <property type="molecule type" value="Genomic_DNA"/>
</dbReference>
<name>A0A0C9SME6_PAXIN</name>
<protein>
    <submittedName>
        <fullName evidence="2">Uncharacterized protein</fullName>
    </submittedName>
</protein>
<proteinExistence type="predicted"/>
<accession>A0A0C9SME6</accession>
<keyword evidence="3" id="KW-1185">Reference proteome</keyword>
<dbReference type="OrthoDB" id="10426849at2759"/>
<organism evidence="2 3">
    <name type="scientific">Paxillus involutus ATCC 200175</name>
    <dbReference type="NCBI Taxonomy" id="664439"/>
    <lineage>
        <taxon>Eukaryota</taxon>
        <taxon>Fungi</taxon>
        <taxon>Dikarya</taxon>
        <taxon>Basidiomycota</taxon>
        <taxon>Agaricomycotina</taxon>
        <taxon>Agaricomycetes</taxon>
        <taxon>Agaricomycetidae</taxon>
        <taxon>Boletales</taxon>
        <taxon>Paxilineae</taxon>
        <taxon>Paxillaceae</taxon>
        <taxon>Paxillus</taxon>
    </lineage>
</organism>